<dbReference type="AlphaFoldDB" id="A0A843VTW8"/>
<name>A0A843VTW8_COLES</name>
<feature type="non-terminal residue" evidence="2">
    <location>
        <position position="1"/>
    </location>
</feature>
<comment type="caution">
    <text evidence="2">The sequence shown here is derived from an EMBL/GenBank/DDBJ whole genome shotgun (WGS) entry which is preliminary data.</text>
</comment>
<keyword evidence="3" id="KW-1185">Reference proteome</keyword>
<evidence type="ECO:0000313" key="3">
    <source>
        <dbReference type="Proteomes" id="UP000652761"/>
    </source>
</evidence>
<feature type="compositionally biased region" description="Polar residues" evidence="1">
    <location>
        <begin position="1"/>
        <end position="19"/>
    </location>
</feature>
<sequence>VGSVSTSALGLRSSIASPPSQLPEFLKRRNKGKMSKKPGHQLLNWRNRHYKWSYP</sequence>
<evidence type="ECO:0000313" key="2">
    <source>
        <dbReference type="EMBL" id="MQL96434.1"/>
    </source>
</evidence>
<gene>
    <name evidence="2" type="ORF">Taro_029111</name>
</gene>
<evidence type="ECO:0000256" key="1">
    <source>
        <dbReference type="SAM" id="MobiDB-lite"/>
    </source>
</evidence>
<organism evidence="2 3">
    <name type="scientific">Colocasia esculenta</name>
    <name type="common">Wild taro</name>
    <name type="synonym">Arum esculentum</name>
    <dbReference type="NCBI Taxonomy" id="4460"/>
    <lineage>
        <taxon>Eukaryota</taxon>
        <taxon>Viridiplantae</taxon>
        <taxon>Streptophyta</taxon>
        <taxon>Embryophyta</taxon>
        <taxon>Tracheophyta</taxon>
        <taxon>Spermatophyta</taxon>
        <taxon>Magnoliopsida</taxon>
        <taxon>Liliopsida</taxon>
        <taxon>Araceae</taxon>
        <taxon>Aroideae</taxon>
        <taxon>Colocasieae</taxon>
        <taxon>Colocasia</taxon>
    </lineage>
</organism>
<feature type="region of interest" description="Disordered" evidence="1">
    <location>
        <begin position="1"/>
        <end position="39"/>
    </location>
</feature>
<proteinExistence type="predicted"/>
<dbReference type="Proteomes" id="UP000652761">
    <property type="component" value="Unassembled WGS sequence"/>
</dbReference>
<accession>A0A843VTW8</accession>
<protein>
    <submittedName>
        <fullName evidence="2">Uncharacterized protein</fullName>
    </submittedName>
</protein>
<reference evidence="2" key="1">
    <citation type="submission" date="2017-07" db="EMBL/GenBank/DDBJ databases">
        <title>Taro Niue Genome Assembly and Annotation.</title>
        <authorList>
            <person name="Atibalentja N."/>
            <person name="Keating K."/>
            <person name="Fields C.J."/>
        </authorList>
    </citation>
    <scope>NUCLEOTIDE SEQUENCE</scope>
    <source>
        <strain evidence="2">Niue_2</strain>
        <tissue evidence="2">Leaf</tissue>
    </source>
</reference>
<feature type="compositionally biased region" description="Basic residues" evidence="1">
    <location>
        <begin position="28"/>
        <end position="39"/>
    </location>
</feature>
<dbReference type="EMBL" id="NMUH01001917">
    <property type="protein sequence ID" value="MQL96434.1"/>
    <property type="molecule type" value="Genomic_DNA"/>
</dbReference>